<dbReference type="AlphaFoldDB" id="A0A1T4UQ42"/>
<dbReference type="InterPro" id="IPR015927">
    <property type="entry name" value="Peptidase_S24_S26A/B/C"/>
</dbReference>
<dbReference type="PANTHER" id="PTHR33516:SF2">
    <property type="entry name" value="LEXA REPRESSOR-RELATED"/>
    <property type="match status" value="1"/>
</dbReference>
<proteinExistence type="predicted"/>
<dbReference type="InterPro" id="IPR010982">
    <property type="entry name" value="Lambda_DNA-bd_dom_sf"/>
</dbReference>
<dbReference type="CDD" id="cd00093">
    <property type="entry name" value="HTH_XRE"/>
    <property type="match status" value="1"/>
</dbReference>
<feature type="domain" description="HTH cro/C1-type" evidence="1">
    <location>
        <begin position="13"/>
        <end position="67"/>
    </location>
</feature>
<dbReference type="InterPro" id="IPR001387">
    <property type="entry name" value="Cro/C1-type_HTH"/>
</dbReference>
<dbReference type="PANTHER" id="PTHR33516">
    <property type="entry name" value="LEXA REPRESSOR"/>
    <property type="match status" value="1"/>
</dbReference>
<sequence length="222" mass="24847">MNMDKKTEVGLRLKQLRIKQGISQKDLAELCGWGPSRISNYESGLRSINLDDADMLAKHLSIKPYQILFDDDELTSFANVTTIDIQPNYKQTFPVLSSIQAGAWTEACEPYLKDEISEWYGTTERTSPNCFWLRVHGDSMTSSSGISFPEETLVLVDAEREAQNGSLVVAKLTDVNEATFKKLVIDAGQRFLKPLNPQYPTLPINGNCKIIGVVIDAKLKLF</sequence>
<keyword evidence="2" id="KW-0378">Hydrolase</keyword>
<organism evidence="2 3">
    <name type="scientific">Photobacterium toruni</name>
    <dbReference type="NCBI Taxonomy" id="1935446"/>
    <lineage>
        <taxon>Bacteria</taxon>
        <taxon>Pseudomonadati</taxon>
        <taxon>Pseudomonadota</taxon>
        <taxon>Gammaproteobacteria</taxon>
        <taxon>Vibrionales</taxon>
        <taxon>Vibrionaceae</taxon>
        <taxon>Photobacterium</taxon>
    </lineage>
</organism>
<protein>
    <submittedName>
        <fullName evidence="2">LexA repressor</fullName>
        <ecNumber evidence="2">3.4.21.88</ecNumber>
    </submittedName>
</protein>
<evidence type="ECO:0000313" key="2">
    <source>
        <dbReference type="EMBL" id="SKA54827.1"/>
    </source>
</evidence>
<evidence type="ECO:0000259" key="1">
    <source>
        <dbReference type="PROSITE" id="PS50943"/>
    </source>
</evidence>
<dbReference type="Proteomes" id="UP000191116">
    <property type="component" value="Unassembled WGS sequence"/>
</dbReference>
<dbReference type="InterPro" id="IPR050077">
    <property type="entry name" value="LexA_repressor"/>
</dbReference>
<accession>A0A1T4UQ42</accession>
<dbReference type="Gene3D" id="2.10.109.10">
    <property type="entry name" value="Umud Fragment, subunit A"/>
    <property type="match status" value="1"/>
</dbReference>
<name>A0A1T4UQ42_9GAMM</name>
<dbReference type="RefSeq" id="WP_080176250.1">
    <property type="nucleotide sequence ID" value="NZ_AP024854.1"/>
</dbReference>
<reference evidence="2 3" key="1">
    <citation type="submission" date="2017-02" db="EMBL/GenBank/DDBJ databases">
        <authorList>
            <person name="Peterson S.W."/>
        </authorList>
    </citation>
    <scope>NUCLEOTIDE SEQUENCE [LARGE SCALE GENOMIC DNA]</scope>
    <source>
        <strain evidence="2 3">CECT 9189</strain>
    </source>
</reference>
<dbReference type="Pfam" id="PF01381">
    <property type="entry name" value="HTH_3"/>
    <property type="match status" value="1"/>
</dbReference>
<dbReference type="GO" id="GO:0003677">
    <property type="term" value="F:DNA binding"/>
    <property type="evidence" value="ECO:0007669"/>
    <property type="project" value="InterPro"/>
</dbReference>
<dbReference type="Gene3D" id="1.10.260.40">
    <property type="entry name" value="lambda repressor-like DNA-binding domains"/>
    <property type="match status" value="1"/>
</dbReference>
<dbReference type="SUPFAM" id="SSF47413">
    <property type="entry name" value="lambda repressor-like DNA-binding domains"/>
    <property type="match status" value="1"/>
</dbReference>
<dbReference type="EMBL" id="FUWP01000028">
    <property type="protein sequence ID" value="SKA54827.1"/>
    <property type="molecule type" value="Genomic_DNA"/>
</dbReference>
<dbReference type="Pfam" id="PF00717">
    <property type="entry name" value="Peptidase_S24"/>
    <property type="match status" value="1"/>
</dbReference>
<gene>
    <name evidence="2" type="primary">lexA_2</name>
    <name evidence="2" type="ORF">CZ814_03553</name>
</gene>
<dbReference type="InterPro" id="IPR039418">
    <property type="entry name" value="LexA-like"/>
</dbReference>
<dbReference type="EC" id="3.4.21.88" evidence="2"/>
<dbReference type="SUPFAM" id="SSF51306">
    <property type="entry name" value="LexA/Signal peptidase"/>
    <property type="match status" value="1"/>
</dbReference>
<evidence type="ECO:0000313" key="3">
    <source>
        <dbReference type="Proteomes" id="UP000191116"/>
    </source>
</evidence>
<dbReference type="SMART" id="SM00530">
    <property type="entry name" value="HTH_XRE"/>
    <property type="match status" value="1"/>
</dbReference>
<dbReference type="InterPro" id="IPR036286">
    <property type="entry name" value="LexA/Signal_pep-like_sf"/>
</dbReference>
<dbReference type="GO" id="GO:0004252">
    <property type="term" value="F:serine-type endopeptidase activity"/>
    <property type="evidence" value="ECO:0007669"/>
    <property type="project" value="UniProtKB-EC"/>
</dbReference>
<dbReference type="PROSITE" id="PS50943">
    <property type="entry name" value="HTH_CROC1"/>
    <property type="match status" value="1"/>
</dbReference>
<dbReference type="CDD" id="cd06529">
    <property type="entry name" value="S24_LexA-like"/>
    <property type="match status" value="1"/>
</dbReference>